<dbReference type="SUPFAM" id="SSF52540">
    <property type="entry name" value="P-loop containing nucleoside triphosphate hydrolases"/>
    <property type="match status" value="1"/>
</dbReference>
<feature type="binding site" evidence="7">
    <location>
        <begin position="146"/>
        <end position="147"/>
    </location>
    <ligand>
        <name>GTP</name>
        <dbReference type="ChEBI" id="CHEBI:37565"/>
    </ligand>
</feature>
<accession>A0A7D9CX61</accession>
<name>A0A7D9CX61_DEKBR</name>
<dbReference type="CDD" id="cd01428">
    <property type="entry name" value="ADK"/>
    <property type="match status" value="1"/>
</dbReference>
<sequence length="228" mass="25564">MQSFNPIRMVMLGAPGAGKGTLSRRLLAKISRLSSISTGDLLRAQIAKNTDIGKTASGYIKSGKLLPDTFMANLLTAELSKKNWLNEKASFLLDGFPRTAGQAEQLSKALNPHKANINLVLELDVPPEVILDRIANRWIHPGSERVYNLRYNPPKVPFKDDVTGEPLAKRADDNPETFKVRLSQYFEELKPIKQFYAKEGVLRTVSGETSDIIFPKMLKLVEDEFERH</sequence>
<feature type="region of interest" description="NMPbind" evidence="7">
    <location>
        <begin position="37"/>
        <end position="66"/>
    </location>
</feature>
<evidence type="ECO:0000256" key="3">
    <source>
        <dbReference type="ARBA" id="ARBA00022741"/>
    </source>
</evidence>
<comment type="similarity">
    <text evidence="7">Belongs to the adenylate kinase family. AK3 subfamily.</text>
</comment>
<keyword evidence="3 7" id="KW-0547">Nucleotide-binding</keyword>
<dbReference type="PROSITE" id="PS00113">
    <property type="entry name" value="ADENYLATE_KINASE"/>
    <property type="match status" value="1"/>
</dbReference>
<dbReference type="InterPro" id="IPR007862">
    <property type="entry name" value="Adenylate_kinase_lid-dom"/>
</dbReference>
<reference evidence="9 12" key="2">
    <citation type="journal article" date="2020" name="Appl. Microbiol. Biotechnol.">
        <title>Targeted gene deletion in Brettanomyces bruxellensis with an expression-free CRISPR-Cas9 system.</title>
        <authorList>
            <person name="Varela C."/>
            <person name="Bartel C."/>
            <person name="Onetto C."/>
            <person name="Borneman A."/>
        </authorList>
    </citation>
    <scope>NUCLEOTIDE SEQUENCE [LARGE SCALE GENOMIC DNA]</scope>
    <source>
        <strain evidence="9 12">AWRI1613</strain>
    </source>
</reference>
<dbReference type="GO" id="GO:0046041">
    <property type="term" value="P:ITP metabolic process"/>
    <property type="evidence" value="ECO:0007669"/>
    <property type="project" value="UniProtKB-UniRule"/>
</dbReference>
<feature type="binding site" evidence="7">
    <location>
        <position position="38"/>
    </location>
    <ligand>
        <name>AMP</name>
        <dbReference type="ChEBI" id="CHEBI:456215"/>
    </ligand>
</feature>
<evidence type="ECO:0000256" key="5">
    <source>
        <dbReference type="ARBA" id="ARBA00023128"/>
    </source>
</evidence>
<feature type="binding site" evidence="7">
    <location>
        <position position="43"/>
    </location>
    <ligand>
        <name>AMP</name>
        <dbReference type="ChEBI" id="CHEBI:456215"/>
    </ligand>
</feature>
<feature type="binding site" evidence="7">
    <location>
        <position position="137"/>
    </location>
    <ligand>
        <name>GTP</name>
        <dbReference type="ChEBI" id="CHEBI:37565"/>
    </ligand>
</feature>
<feature type="binding site" evidence="7">
    <location>
        <position position="181"/>
    </location>
    <ligand>
        <name>AMP</name>
        <dbReference type="ChEBI" id="CHEBI:456215"/>
    </ligand>
</feature>
<dbReference type="GO" id="GO:0004017">
    <property type="term" value="F:AMP kinase activity"/>
    <property type="evidence" value="ECO:0007669"/>
    <property type="project" value="InterPro"/>
</dbReference>
<comment type="domain">
    <text evidence="7">Consists of three domains, a large central CORE domain and two small peripheral domains, NMPbind and LID, which undergo movements during catalysis. The LID domain closes over the site of phosphoryl transfer upon GTP binding. Assembling and dissambling the active center during each catalytic cycle provides an effective means to prevent GTP hydrolysis.</text>
</comment>
<dbReference type="GO" id="GO:0046039">
    <property type="term" value="P:GTP metabolic process"/>
    <property type="evidence" value="ECO:0007669"/>
    <property type="project" value="UniProtKB-UniRule"/>
</dbReference>
<comment type="catalytic activity">
    <reaction evidence="7">
        <text>a ribonucleoside 5'-triphosphate + AMP = a ribonucleoside 5'-diphosphate + ADP</text>
        <dbReference type="Rhea" id="RHEA:13749"/>
        <dbReference type="ChEBI" id="CHEBI:57930"/>
        <dbReference type="ChEBI" id="CHEBI:61557"/>
        <dbReference type="ChEBI" id="CHEBI:456215"/>
        <dbReference type="ChEBI" id="CHEBI:456216"/>
        <dbReference type="EC" id="2.7.4.10"/>
    </reaction>
</comment>
<proteinExistence type="inferred from homology"/>
<dbReference type="SUPFAM" id="SSF57774">
    <property type="entry name" value="Microbial and mitochondrial ADK, insert 'zinc finger' domain"/>
    <property type="match status" value="1"/>
</dbReference>
<dbReference type="AlphaFoldDB" id="A0A7D9CX61"/>
<comment type="function">
    <text evidence="7">Involved in maintaining the homeostasis of cellular nucleotides by catalyzing the interconversion of nucleoside phosphates. Has GTP:AMP phosphotransferase and ITP:AMP phosphotransferase activities.</text>
</comment>
<evidence type="ECO:0000256" key="4">
    <source>
        <dbReference type="ARBA" id="ARBA00022777"/>
    </source>
</evidence>
<dbReference type="GO" id="GO:0005525">
    <property type="term" value="F:GTP binding"/>
    <property type="evidence" value="ECO:0007669"/>
    <property type="project" value="UniProtKB-KW"/>
</dbReference>
<organism evidence="10 11">
    <name type="scientific">Dekkera bruxellensis</name>
    <name type="common">Brettanomyces custersii</name>
    <dbReference type="NCBI Taxonomy" id="5007"/>
    <lineage>
        <taxon>Eukaryota</taxon>
        <taxon>Fungi</taxon>
        <taxon>Dikarya</taxon>
        <taxon>Ascomycota</taxon>
        <taxon>Saccharomycotina</taxon>
        <taxon>Pichiomycetes</taxon>
        <taxon>Pichiales</taxon>
        <taxon>Pichiaceae</taxon>
        <taxon>Brettanomyces</taxon>
    </lineage>
</organism>
<gene>
    <name evidence="7 10" type="primary">ADK2</name>
    <name evidence="10" type="ORF">DEBR0S2_05424G</name>
    <name evidence="9" type="ORF">HII12_003682</name>
</gene>
<dbReference type="Gene3D" id="3.40.50.300">
    <property type="entry name" value="P-loop containing nucleotide triphosphate hydrolases"/>
    <property type="match status" value="1"/>
</dbReference>
<evidence type="ECO:0000256" key="1">
    <source>
        <dbReference type="ARBA" id="ARBA00004305"/>
    </source>
</evidence>
<feature type="binding site" evidence="7">
    <location>
        <begin position="16"/>
        <end position="21"/>
    </location>
    <ligand>
        <name>GTP</name>
        <dbReference type="ChEBI" id="CHEBI:37565"/>
    </ligand>
</feature>
<evidence type="ECO:0000313" key="10">
    <source>
        <dbReference type="EMBL" id="VUG17373.1"/>
    </source>
</evidence>
<feature type="binding site" evidence="7">
    <location>
        <position position="210"/>
    </location>
    <ligand>
        <name>GTP</name>
        <dbReference type="ChEBI" id="CHEBI:37565"/>
    </ligand>
</feature>
<evidence type="ECO:0000313" key="9">
    <source>
        <dbReference type="EMBL" id="KAF6009107.1"/>
    </source>
</evidence>
<dbReference type="GO" id="GO:0005524">
    <property type="term" value="F:ATP binding"/>
    <property type="evidence" value="ECO:0007669"/>
    <property type="project" value="InterPro"/>
</dbReference>
<evidence type="ECO:0000256" key="6">
    <source>
        <dbReference type="ARBA" id="ARBA00023134"/>
    </source>
</evidence>
<reference evidence="10 11" key="1">
    <citation type="submission" date="2019-07" db="EMBL/GenBank/DDBJ databases">
        <authorList>
            <person name="Friedrich A."/>
            <person name="Schacherer J."/>
        </authorList>
    </citation>
    <scope>NUCLEOTIDE SEQUENCE [LARGE SCALE GENOMIC DNA]</scope>
</reference>
<dbReference type="HAMAP" id="MF_00235">
    <property type="entry name" value="Adenylate_kinase_Adk"/>
    <property type="match status" value="1"/>
</dbReference>
<dbReference type="InterPro" id="IPR028586">
    <property type="entry name" value="AK3/Ak4_mitochondrial"/>
</dbReference>
<dbReference type="Proteomes" id="UP000568158">
    <property type="component" value="Unassembled WGS sequence"/>
</dbReference>
<dbReference type="GO" id="GO:0005759">
    <property type="term" value="C:mitochondrial matrix"/>
    <property type="evidence" value="ECO:0007669"/>
    <property type="project" value="UniProtKB-SubCell"/>
</dbReference>
<keyword evidence="11" id="KW-1185">Reference proteome</keyword>
<feature type="binding site" evidence="7">
    <location>
        <position position="170"/>
    </location>
    <ligand>
        <name>AMP</name>
        <dbReference type="ChEBI" id="CHEBI:456215"/>
    </ligand>
</feature>
<dbReference type="InterPro" id="IPR027417">
    <property type="entry name" value="P-loop_NTPase"/>
</dbReference>
<dbReference type="PRINTS" id="PR00094">
    <property type="entry name" value="ADENYLTKNASE"/>
</dbReference>
<dbReference type="GO" id="GO:0046033">
    <property type="term" value="P:AMP metabolic process"/>
    <property type="evidence" value="ECO:0007669"/>
    <property type="project" value="UniProtKB-UniRule"/>
</dbReference>
<evidence type="ECO:0000259" key="8">
    <source>
        <dbReference type="Pfam" id="PF05191"/>
    </source>
</evidence>
<dbReference type="FunFam" id="3.40.50.300:FF:000106">
    <property type="entry name" value="Adenylate kinase mitochondrial"/>
    <property type="match status" value="1"/>
</dbReference>
<dbReference type="HAMAP" id="MF_03169">
    <property type="entry name" value="Adenylate_kinase_AK3"/>
    <property type="match status" value="1"/>
</dbReference>
<dbReference type="EMBL" id="JABCYN010000031">
    <property type="protein sequence ID" value="KAF6009107.1"/>
    <property type="molecule type" value="Genomic_DNA"/>
</dbReference>
<feature type="binding site" evidence="7">
    <location>
        <begin position="64"/>
        <end position="66"/>
    </location>
    <ligand>
        <name>AMP</name>
        <dbReference type="ChEBI" id="CHEBI:456215"/>
    </ligand>
</feature>
<evidence type="ECO:0000256" key="2">
    <source>
        <dbReference type="ARBA" id="ARBA00022679"/>
    </source>
</evidence>
<comment type="subunit">
    <text evidence="7">Monomer.</text>
</comment>
<dbReference type="Pfam" id="PF05191">
    <property type="entry name" value="ADK_lid"/>
    <property type="match status" value="1"/>
</dbReference>
<feature type="binding site" evidence="7">
    <location>
        <begin position="95"/>
        <end position="98"/>
    </location>
    <ligand>
        <name>AMP</name>
        <dbReference type="ChEBI" id="CHEBI:456215"/>
    </ligand>
</feature>
<keyword evidence="5 7" id="KW-0496">Mitochondrion</keyword>
<evidence type="ECO:0000313" key="12">
    <source>
        <dbReference type="Proteomes" id="UP000568158"/>
    </source>
</evidence>
<dbReference type="EMBL" id="CABFWN010000002">
    <property type="protein sequence ID" value="VUG17373.1"/>
    <property type="molecule type" value="Genomic_DNA"/>
</dbReference>
<protein>
    <recommendedName>
        <fullName evidence="7">GTP:AMP phosphotransferase, mitochondrial</fullName>
        <ecNumber evidence="7">2.7.4.10</ecNumber>
    </recommendedName>
    <alternativeName>
        <fullName evidence="7">Adenylate kinase 3</fullName>
        <shortName evidence="7">AK 3</shortName>
    </alternativeName>
</protein>
<keyword evidence="2 7" id="KW-0808">Transferase</keyword>
<evidence type="ECO:0000313" key="11">
    <source>
        <dbReference type="Proteomes" id="UP000478008"/>
    </source>
</evidence>
<dbReference type="Proteomes" id="UP000478008">
    <property type="component" value="Unassembled WGS sequence"/>
</dbReference>
<feature type="region of interest" description="LID" evidence="7">
    <location>
        <begin position="136"/>
        <end position="173"/>
    </location>
</feature>
<dbReference type="EC" id="2.7.4.10" evidence="7"/>
<dbReference type="InterPro" id="IPR000850">
    <property type="entry name" value="Adenylat/UMP-CMP_kin"/>
</dbReference>
<dbReference type="GO" id="GO:0006172">
    <property type="term" value="P:ADP biosynthetic process"/>
    <property type="evidence" value="ECO:0007669"/>
    <property type="project" value="UniProtKB-UniRule"/>
</dbReference>
<dbReference type="PANTHER" id="PTHR23359">
    <property type="entry name" value="NUCLEOTIDE KINASE"/>
    <property type="match status" value="1"/>
</dbReference>
<keyword evidence="6 7" id="KW-0342">GTP-binding</keyword>
<dbReference type="InterPro" id="IPR006259">
    <property type="entry name" value="Adenyl_kin_sub"/>
</dbReference>
<evidence type="ECO:0000256" key="7">
    <source>
        <dbReference type="HAMAP-Rule" id="MF_03169"/>
    </source>
</evidence>
<dbReference type="InterPro" id="IPR036193">
    <property type="entry name" value="ADK_active_lid_dom_sf"/>
</dbReference>
<dbReference type="GO" id="GO:0046899">
    <property type="term" value="F:nucleoside triphosphate adenylate kinase activity"/>
    <property type="evidence" value="ECO:0007669"/>
    <property type="project" value="UniProtKB-UniRule"/>
</dbReference>
<feature type="domain" description="Adenylate kinase active site lid" evidence="8">
    <location>
        <begin position="137"/>
        <end position="172"/>
    </location>
</feature>
<comment type="subcellular location">
    <subcellularLocation>
        <location evidence="1 7">Mitochondrion matrix</location>
    </subcellularLocation>
</comment>
<dbReference type="Pfam" id="PF00406">
    <property type="entry name" value="ADK"/>
    <property type="match status" value="1"/>
</dbReference>
<feature type="binding site" evidence="7">
    <location>
        <position position="102"/>
    </location>
    <ligand>
        <name>AMP</name>
        <dbReference type="ChEBI" id="CHEBI:456215"/>
    </ligand>
</feature>
<dbReference type="NCBIfam" id="TIGR01351">
    <property type="entry name" value="adk"/>
    <property type="match status" value="1"/>
</dbReference>
<dbReference type="InterPro" id="IPR033690">
    <property type="entry name" value="Adenylat_kinase_CS"/>
</dbReference>
<keyword evidence="4 7" id="KW-0418">Kinase</keyword>